<accession>D1C8G4</accession>
<name>D1C8G4_SPHTD</name>
<evidence type="ECO:0000313" key="7">
    <source>
        <dbReference type="Proteomes" id="UP000002027"/>
    </source>
</evidence>
<dbReference type="InterPro" id="IPR001261">
    <property type="entry name" value="ArgE/DapE_CS"/>
</dbReference>
<evidence type="ECO:0000256" key="1">
    <source>
        <dbReference type="ARBA" id="ARBA00001947"/>
    </source>
</evidence>
<reference evidence="7" key="1">
    <citation type="submission" date="2009-11" db="EMBL/GenBank/DDBJ databases">
        <title>The complete chromosome 2 of Sphaerobacter thermophilus DSM 20745.</title>
        <authorList>
            <person name="Lucas S."/>
            <person name="Copeland A."/>
            <person name="Lapidus A."/>
            <person name="Glavina del Rio T."/>
            <person name="Dalin E."/>
            <person name="Tice H."/>
            <person name="Bruce D."/>
            <person name="Goodwin L."/>
            <person name="Pitluck S."/>
            <person name="Kyrpides N."/>
            <person name="Mavromatis K."/>
            <person name="Ivanova N."/>
            <person name="Mikhailova N."/>
            <person name="LaButti K.M."/>
            <person name="Clum A."/>
            <person name="Sun H.I."/>
            <person name="Brettin T."/>
            <person name="Detter J.C."/>
            <person name="Han C."/>
            <person name="Larimer F."/>
            <person name="Land M."/>
            <person name="Hauser L."/>
            <person name="Markowitz V."/>
            <person name="Cheng J.F."/>
            <person name="Hugenholtz P."/>
            <person name="Woyke T."/>
            <person name="Wu D."/>
            <person name="Steenblock K."/>
            <person name="Schneider S."/>
            <person name="Pukall R."/>
            <person name="Goeker M."/>
            <person name="Klenk H.P."/>
            <person name="Eisen J.A."/>
        </authorList>
    </citation>
    <scope>NUCLEOTIDE SEQUENCE [LARGE SCALE GENOMIC DNA]</scope>
    <source>
        <strain evidence="7">ATCC 49802 / DSM 20745 / S 6022</strain>
    </source>
</reference>
<protein>
    <submittedName>
        <fullName evidence="6">Acetylornithine deacetylase or succinyl-diaminopimelate desuccinylase</fullName>
    </submittedName>
</protein>
<dbReference type="KEGG" id="sti:Sthe_2693"/>
<dbReference type="Proteomes" id="UP000002027">
    <property type="component" value="Chromosome 2"/>
</dbReference>
<dbReference type="InParanoid" id="D1C8G4"/>
<evidence type="ECO:0000313" key="6">
    <source>
        <dbReference type="EMBL" id="ACZ40107.1"/>
    </source>
</evidence>
<sequence length="381" mass="41417">MVDEQWLRAASDTEEAVTLTSQLVAIRSYPGEEGAVQRAVAEWLRENGLEPELMPTEGDRPNVVARVENGEGPTLLLNGHVDTVLAAAGWSSDPWQARREGDRLYGLGAGDMKAGVAAAMLITRALAQRRDLWRGTVIFTSVVDEEAYSIGARALIDAGIRADACIVTEPSWDHPTLGGVGKVLVRGDVIGRASHGSLPEEGINAAVEAARLIARLDEMPLGQHPKMKSSQSVLSLHSGSEQYVITVPERARFTINRHIVPGETNESVLAEMRALADSLNSPATFEFAIDPPYYPPWEQPVDHPLVERFSRAYAAELGKEPEFGYFPGVSDANYFSADAGIPTIQFGPRAVGLHQRDEWVDIPTIGGTIRVILRLALDLLQ</sequence>
<dbReference type="AlphaFoldDB" id="D1C8G4"/>
<dbReference type="CDD" id="cd08659">
    <property type="entry name" value="M20_ArgE_DapE-like"/>
    <property type="match status" value="1"/>
</dbReference>
<dbReference type="PROSITE" id="PS00758">
    <property type="entry name" value="ARGE_DAPE_CPG2_1"/>
    <property type="match status" value="1"/>
</dbReference>
<organism evidence="6 7">
    <name type="scientific">Sphaerobacter thermophilus (strain ATCC 49802 / DSM 20745 / KCCM 41009 / NCIMB 13125 / S 6022)</name>
    <dbReference type="NCBI Taxonomy" id="479434"/>
    <lineage>
        <taxon>Bacteria</taxon>
        <taxon>Pseudomonadati</taxon>
        <taxon>Thermomicrobiota</taxon>
        <taxon>Thermomicrobia</taxon>
        <taxon>Sphaerobacterales</taxon>
        <taxon>Sphaerobacterineae</taxon>
        <taxon>Sphaerobacteraceae</taxon>
        <taxon>Sphaerobacter</taxon>
    </lineage>
</organism>
<dbReference type="RefSeq" id="WP_012873145.1">
    <property type="nucleotide sequence ID" value="NC_013524.1"/>
</dbReference>
<gene>
    <name evidence="6" type="ordered locus">Sthe_2693</name>
</gene>
<dbReference type="SUPFAM" id="SSF53187">
    <property type="entry name" value="Zn-dependent exopeptidases"/>
    <property type="match status" value="1"/>
</dbReference>
<evidence type="ECO:0000259" key="5">
    <source>
        <dbReference type="Pfam" id="PF07687"/>
    </source>
</evidence>
<dbReference type="EMBL" id="CP001824">
    <property type="protein sequence ID" value="ACZ40107.1"/>
    <property type="molecule type" value="Genomic_DNA"/>
</dbReference>
<evidence type="ECO:0000256" key="2">
    <source>
        <dbReference type="ARBA" id="ARBA00022723"/>
    </source>
</evidence>
<dbReference type="PANTHER" id="PTHR43808">
    <property type="entry name" value="ACETYLORNITHINE DEACETYLASE"/>
    <property type="match status" value="1"/>
</dbReference>
<dbReference type="InterPro" id="IPR002933">
    <property type="entry name" value="Peptidase_M20"/>
</dbReference>
<dbReference type="GO" id="GO:0046872">
    <property type="term" value="F:metal ion binding"/>
    <property type="evidence" value="ECO:0007669"/>
    <property type="project" value="UniProtKB-KW"/>
</dbReference>
<evidence type="ECO:0000256" key="4">
    <source>
        <dbReference type="ARBA" id="ARBA00022833"/>
    </source>
</evidence>
<dbReference type="STRING" id="479434.Sthe_2693"/>
<dbReference type="eggNOG" id="COG0624">
    <property type="taxonomic scope" value="Bacteria"/>
</dbReference>
<dbReference type="Pfam" id="PF07687">
    <property type="entry name" value="M20_dimer"/>
    <property type="match status" value="1"/>
</dbReference>
<dbReference type="InterPro" id="IPR011650">
    <property type="entry name" value="Peptidase_M20_dimer"/>
</dbReference>
<feature type="domain" description="Peptidase M20 dimerisation" evidence="5">
    <location>
        <begin position="188"/>
        <end position="280"/>
    </location>
</feature>
<dbReference type="Pfam" id="PF01546">
    <property type="entry name" value="Peptidase_M20"/>
    <property type="match status" value="1"/>
</dbReference>
<keyword evidence="2" id="KW-0479">Metal-binding</keyword>
<comment type="cofactor">
    <cofactor evidence="1">
        <name>Zn(2+)</name>
        <dbReference type="ChEBI" id="CHEBI:29105"/>
    </cofactor>
</comment>
<keyword evidence="4" id="KW-0862">Zinc</keyword>
<dbReference type="GO" id="GO:0016787">
    <property type="term" value="F:hydrolase activity"/>
    <property type="evidence" value="ECO:0007669"/>
    <property type="project" value="UniProtKB-KW"/>
</dbReference>
<keyword evidence="7" id="KW-1185">Reference proteome</keyword>
<reference evidence="6 7" key="2">
    <citation type="journal article" date="2010" name="Stand. Genomic Sci.">
        <title>Complete genome sequence of Desulfohalobium retbaense type strain (HR(100)).</title>
        <authorList>
            <person name="Spring S."/>
            <person name="Nolan M."/>
            <person name="Lapidus A."/>
            <person name="Glavina Del Rio T."/>
            <person name="Copeland A."/>
            <person name="Tice H."/>
            <person name="Cheng J.F."/>
            <person name="Lucas S."/>
            <person name="Land M."/>
            <person name="Chen F."/>
            <person name="Bruce D."/>
            <person name="Goodwin L."/>
            <person name="Pitluck S."/>
            <person name="Ivanova N."/>
            <person name="Mavromatis K."/>
            <person name="Mikhailova N."/>
            <person name="Pati A."/>
            <person name="Chen A."/>
            <person name="Palaniappan K."/>
            <person name="Hauser L."/>
            <person name="Chang Y.J."/>
            <person name="Jeffries C.D."/>
            <person name="Munk C."/>
            <person name="Kiss H."/>
            <person name="Chain P."/>
            <person name="Han C."/>
            <person name="Brettin T."/>
            <person name="Detter J.C."/>
            <person name="Schuler E."/>
            <person name="Goker M."/>
            <person name="Rohde M."/>
            <person name="Bristow J."/>
            <person name="Eisen J.A."/>
            <person name="Markowitz V."/>
            <person name="Hugenholtz P."/>
            <person name="Kyrpides N.C."/>
            <person name="Klenk H.P."/>
        </authorList>
    </citation>
    <scope>NUCLEOTIDE SEQUENCE [LARGE SCALE GENOMIC DNA]</scope>
    <source>
        <strain evidence="7">ATCC 49802 / DSM 20745 / S 6022</strain>
    </source>
</reference>
<keyword evidence="3" id="KW-0378">Hydrolase</keyword>
<dbReference type="InterPro" id="IPR050072">
    <property type="entry name" value="Peptidase_M20A"/>
</dbReference>
<evidence type="ECO:0000256" key="3">
    <source>
        <dbReference type="ARBA" id="ARBA00022801"/>
    </source>
</evidence>
<dbReference type="InterPro" id="IPR036264">
    <property type="entry name" value="Bact_exopeptidase_dim_dom"/>
</dbReference>
<dbReference type="HOGENOM" id="CLU_021802_2_0_0"/>
<proteinExistence type="predicted"/>
<dbReference type="Gene3D" id="3.40.630.10">
    <property type="entry name" value="Zn peptidases"/>
    <property type="match status" value="2"/>
</dbReference>
<dbReference type="SUPFAM" id="SSF55031">
    <property type="entry name" value="Bacterial exopeptidase dimerisation domain"/>
    <property type="match status" value="1"/>
</dbReference>